<keyword evidence="1" id="KW-0808">Transferase</keyword>
<organism evidence="1 2">
    <name type="scientific">Bacillus cereus</name>
    <dbReference type="NCBI Taxonomy" id="1396"/>
    <lineage>
        <taxon>Bacteria</taxon>
        <taxon>Bacillati</taxon>
        <taxon>Bacillota</taxon>
        <taxon>Bacilli</taxon>
        <taxon>Bacillales</taxon>
        <taxon>Bacillaceae</taxon>
        <taxon>Bacillus</taxon>
        <taxon>Bacillus cereus group</taxon>
    </lineage>
</organism>
<proteinExistence type="predicted"/>
<dbReference type="AlphaFoldDB" id="A0A2B2FSI8"/>
<dbReference type="SUPFAM" id="SSF55729">
    <property type="entry name" value="Acyl-CoA N-acyltransferases (Nat)"/>
    <property type="match status" value="1"/>
</dbReference>
<reference evidence="1 2" key="1">
    <citation type="submission" date="2017-09" db="EMBL/GenBank/DDBJ databases">
        <title>Large-scale bioinformatics analysis of Bacillus genomes uncovers conserved roles of natural products in bacterial physiology.</title>
        <authorList>
            <consortium name="Agbiome Team Llc"/>
            <person name="Bleich R.M."/>
            <person name="Grubbs K.J."/>
            <person name="Santa Maria K.C."/>
            <person name="Allen S.E."/>
            <person name="Farag S."/>
            <person name="Shank E.A."/>
            <person name="Bowers A."/>
        </authorList>
    </citation>
    <scope>NUCLEOTIDE SEQUENCE [LARGE SCALE GENOMIC DNA]</scope>
    <source>
        <strain evidence="1 2">AFS002368</strain>
    </source>
</reference>
<sequence length="224" mass="26403">MWFRSSEKIRLSNRCELLEEENRELVIHQQNLQTKMEKIQHDMNHTINVLLKKSIIVHEGQLGEKSYYITCHKEQYEEFLKMYGLVSFKNSFPPDSVIRKNVECNLSEKLIFHSIYMDNTRMGRCTIAYDARANNICICELETLKNKNKGIGTKMLQYIINFAKKVEVRTITGSARPLDSSTTYDRLLMFYKKNGFVIDDNLMSNFKMELFSDNDKVDDKKIKK</sequence>
<dbReference type="RefSeq" id="WP_098269518.1">
    <property type="nucleotide sequence ID" value="NZ_NTZF01000035.1"/>
</dbReference>
<accession>A0A2B2FSI8</accession>
<dbReference type="EMBL" id="NTZF01000035">
    <property type="protein sequence ID" value="PES90483.1"/>
    <property type="molecule type" value="Genomic_DNA"/>
</dbReference>
<gene>
    <name evidence="1" type="ORF">CN491_24355</name>
</gene>
<comment type="caution">
    <text evidence="1">The sequence shown here is derived from an EMBL/GenBank/DDBJ whole genome shotgun (WGS) entry which is preliminary data.</text>
</comment>
<protein>
    <submittedName>
        <fullName evidence="1">N-acetyltransferase</fullName>
    </submittedName>
</protein>
<dbReference type="Proteomes" id="UP000220900">
    <property type="component" value="Unassembled WGS sequence"/>
</dbReference>
<dbReference type="Gene3D" id="3.40.630.30">
    <property type="match status" value="1"/>
</dbReference>
<evidence type="ECO:0000313" key="1">
    <source>
        <dbReference type="EMBL" id="PES90483.1"/>
    </source>
</evidence>
<dbReference type="GO" id="GO:0016740">
    <property type="term" value="F:transferase activity"/>
    <property type="evidence" value="ECO:0007669"/>
    <property type="project" value="UniProtKB-KW"/>
</dbReference>
<evidence type="ECO:0000313" key="2">
    <source>
        <dbReference type="Proteomes" id="UP000220900"/>
    </source>
</evidence>
<name>A0A2B2FSI8_BACCE</name>
<dbReference type="InterPro" id="IPR016181">
    <property type="entry name" value="Acyl_CoA_acyltransferase"/>
</dbReference>